<protein>
    <submittedName>
        <fullName evidence="1">Uncharacterized protein</fullName>
    </submittedName>
</protein>
<evidence type="ECO:0000313" key="1">
    <source>
        <dbReference type="EMBL" id="CAB5219148.1"/>
    </source>
</evidence>
<gene>
    <name evidence="1" type="ORF">UFOVP222_30</name>
</gene>
<sequence length="1142" mass="126025">MANLYAEKIFAEHPIAIWSLDDSLTFTSFIKDSKNLINWTSTVSGSATNITSGVYYKAPKIKDSSVSLISTSSSPANIKFTSTESVPANNDFTISFYYFCEDPNVKTIEIGYGTQVVAFEVDKANKWNFISQNFSAVNSSIYPTINIKYITTGKSSHTLINGISIGSKTEEFSRISTGILPDPQSIFSFNNKVSPARSYLASGKNAYYFADKDGNLSAKSSTTPLVFGSNNCVVLYPNTDSSSNPVPSFAIPGYGMLNKSGAFKSLVLEFWGRINAQTSTPKRILGPISSADGLYVDGPFLRLRVGDNIQSAYIQEWARPMLFQFEVDQDLASVTINGEEVIRMLYKTSSLSLPETSSDWIGFYSYSDIKSFEIDCVSMYSYLMPNPVNKKHLIYGQAVKYPNDVVASHNGSSAVIDYSFANYSMNYNYPENGKWSHGFFDGLSFDNNVMSFANYDLPTFSSNDGSSLFNDMSTMSINSINSNGYGPFICLKPNGSGISKDWSAVESYIAFPQINVINQKVKAIWVNVETGSSNPTADQILLKVENISNSDYFIIVWASDKKLKYRYSINGTDYTYYQSSVKNTSSEICVGFDIDVLSLQDKLLGLFFESPNQLRVYVGGDANYVSGTTFEGTINAVGFSSVQNQQYFSTNFHTNGLIKSNVDYVDIASKYATYTLLPQIFMDKYIIDIATSAYWQDSLPLSFLSTTTIDENGNQTSALDYIQYNVNYPKPIASDGTNYLTSNNPVRMYAIFQRISNSSIIKGSSISTTELVPVSSIINNDVLNSAKKYEIVDNCIIVPPTDVEPNLLSMTIYFEMNTSAIFQNKLNIMSVQMSSQNASSTSDIGTKFGVPLSPQKSPETVVKNPLLISKDSTPHLWLSSKSGIALVGDAISNSLSIPLNSGQVDAYQISALQLFARWNYEEMPSGDTEIIKIKSANDSIFTLSIKKLDSDASRAIITPSSSDVSLFINGNEVGIATVNVREWTAIGVSFKTPVNLSLTYGSIVLESKMNFDNISYYLQSQFEIGQQWGYRQWYNVEYGDSGLGVEPNRSPLTWQTYGNDYTSASIAPNGSVGGWYSVEINNIPQNVGIYPSDVYNAFVGTNAISFNSEKNVYGNSVKLNLKNPEYALTIDTIPVQKTYLPV</sequence>
<name>A0A6J5TAZ3_9CAUD</name>
<accession>A0A6J5TAZ3</accession>
<proteinExistence type="predicted"/>
<organism evidence="1">
    <name type="scientific">uncultured Caudovirales phage</name>
    <dbReference type="NCBI Taxonomy" id="2100421"/>
    <lineage>
        <taxon>Viruses</taxon>
        <taxon>Duplodnaviria</taxon>
        <taxon>Heunggongvirae</taxon>
        <taxon>Uroviricota</taxon>
        <taxon>Caudoviricetes</taxon>
        <taxon>Peduoviridae</taxon>
        <taxon>Maltschvirus</taxon>
        <taxon>Maltschvirus maltsch</taxon>
    </lineage>
</organism>
<dbReference type="EMBL" id="LR798269">
    <property type="protein sequence ID" value="CAB5219148.1"/>
    <property type="molecule type" value="Genomic_DNA"/>
</dbReference>
<reference evidence="1" key="1">
    <citation type="submission" date="2020-05" db="EMBL/GenBank/DDBJ databases">
        <authorList>
            <person name="Chiriac C."/>
            <person name="Salcher M."/>
            <person name="Ghai R."/>
            <person name="Kavagutti S V."/>
        </authorList>
    </citation>
    <scope>NUCLEOTIDE SEQUENCE</scope>
</reference>